<keyword evidence="3" id="KW-1185">Reference proteome</keyword>
<feature type="compositionally biased region" description="Basic and acidic residues" evidence="1">
    <location>
        <begin position="55"/>
        <end position="65"/>
    </location>
</feature>
<comment type="caution">
    <text evidence="2">The sequence shown here is derived from an EMBL/GenBank/DDBJ whole genome shotgun (WGS) entry which is preliminary data.</text>
</comment>
<dbReference type="AlphaFoldDB" id="A0A9P6T2D2"/>
<feature type="non-terminal residue" evidence="2">
    <location>
        <position position="65"/>
    </location>
</feature>
<sequence length="65" mass="7495">MFARECTRWLEDPENQADVDLARLRLQQKVANQKLQMVAMTNSTTDGLDLTSSQQEERNAQHTMT</sequence>
<organism evidence="2 3">
    <name type="scientific">Entomortierella chlamydospora</name>
    <dbReference type="NCBI Taxonomy" id="101097"/>
    <lineage>
        <taxon>Eukaryota</taxon>
        <taxon>Fungi</taxon>
        <taxon>Fungi incertae sedis</taxon>
        <taxon>Mucoromycota</taxon>
        <taxon>Mortierellomycotina</taxon>
        <taxon>Mortierellomycetes</taxon>
        <taxon>Mortierellales</taxon>
        <taxon>Mortierellaceae</taxon>
        <taxon>Entomortierella</taxon>
    </lineage>
</organism>
<evidence type="ECO:0000313" key="2">
    <source>
        <dbReference type="EMBL" id="KAG0019946.1"/>
    </source>
</evidence>
<accession>A0A9P6T2D2</accession>
<evidence type="ECO:0000313" key="3">
    <source>
        <dbReference type="Proteomes" id="UP000703661"/>
    </source>
</evidence>
<proteinExistence type="predicted"/>
<gene>
    <name evidence="2" type="ORF">BGZ80_005024</name>
</gene>
<feature type="region of interest" description="Disordered" evidence="1">
    <location>
        <begin position="43"/>
        <end position="65"/>
    </location>
</feature>
<name>A0A9P6T2D2_9FUNG</name>
<protein>
    <submittedName>
        <fullName evidence="2">Uncharacterized protein</fullName>
    </submittedName>
</protein>
<evidence type="ECO:0000256" key="1">
    <source>
        <dbReference type="SAM" id="MobiDB-lite"/>
    </source>
</evidence>
<dbReference type="Proteomes" id="UP000703661">
    <property type="component" value="Unassembled WGS sequence"/>
</dbReference>
<feature type="compositionally biased region" description="Polar residues" evidence="1">
    <location>
        <begin position="43"/>
        <end position="54"/>
    </location>
</feature>
<dbReference type="EMBL" id="JAAAID010000250">
    <property type="protein sequence ID" value="KAG0019946.1"/>
    <property type="molecule type" value="Genomic_DNA"/>
</dbReference>
<reference evidence="2" key="1">
    <citation type="journal article" date="2020" name="Fungal Divers.">
        <title>Resolving the Mortierellaceae phylogeny through synthesis of multi-gene phylogenetics and phylogenomics.</title>
        <authorList>
            <person name="Vandepol N."/>
            <person name="Liber J."/>
            <person name="Desiro A."/>
            <person name="Na H."/>
            <person name="Kennedy M."/>
            <person name="Barry K."/>
            <person name="Grigoriev I.V."/>
            <person name="Miller A.N."/>
            <person name="O'Donnell K."/>
            <person name="Stajich J.E."/>
            <person name="Bonito G."/>
        </authorList>
    </citation>
    <scope>NUCLEOTIDE SEQUENCE</scope>
    <source>
        <strain evidence="2">NRRL 2769</strain>
    </source>
</reference>